<dbReference type="EMBL" id="JAHHUM010001225">
    <property type="protein sequence ID" value="KAK5613313.1"/>
    <property type="molecule type" value="Genomic_DNA"/>
</dbReference>
<dbReference type="AlphaFoldDB" id="A0AAV9RW81"/>
<sequence length="100" mass="11269">MDLALDILLQDFVLESREVPSVTAGHPGPEAAKQPQTITLPPPRLTVDVLFPEKYQASFILTSKGSTSRQSRQPTECYLKSLGDHEDENFNKFSKLKNYF</sequence>
<protein>
    <submittedName>
        <fullName evidence="1">Uncharacterized protein</fullName>
    </submittedName>
</protein>
<comment type="caution">
    <text evidence="1">The sequence shown here is derived from an EMBL/GenBank/DDBJ whole genome shotgun (WGS) entry which is preliminary data.</text>
</comment>
<evidence type="ECO:0000313" key="1">
    <source>
        <dbReference type="EMBL" id="KAK5613313.1"/>
    </source>
</evidence>
<proteinExistence type="predicted"/>
<keyword evidence="2" id="KW-1185">Reference proteome</keyword>
<reference evidence="1 2" key="1">
    <citation type="submission" date="2021-06" db="EMBL/GenBank/DDBJ databases">
        <authorList>
            <person name="Palmer J.M."/>
        </authorList>
    </citation>
    <scope>NUCLEOTIDE SEQUENCE [LARGE SCALE GENOMIC DNA]</scope>
    <source>
        <strain evidence="1 2">MEX-2019</strain>
        <tissue evidence="1">Muscle</tissue>
    </source>
</reference>
<accession>A0AAV9RW81</accession>
<name>A0AAV9RW81_9TELE</name>
<dbReference type="Proteomes" id="UP001311232">
    <property type="component" value="Unassembled WGS sequence"/>
</dbReference>
<evidence type="ECO:0000313" key="2">
    <source>
        <dbReference type="Proteomes" id="UP001311232"/>
    </source>
</evidence>
<gene>
    <name evidence="1" type="ORF">CRENBAI_023829</name>
</gene>
<organism evidence="1 2">
    <name type="scientific">Crenichthys baileyi</name>
    <name type="common">White River springfish</name>
    <dbReference type="NCBI Taxonomy" id="28760"/>
    <lineage>
        <taxon>Eukaryota</taxon>
        <taxon>Metazoa</taxon>
        <taxon>Chordata</taxon>
        <taxon>Craniata</taxon>
        <taxon>Vertebrata</taxon>
        <taxon>Euteleostomi</taxon>
        <taxon>Actinopterygii</taxon>
        <taxon>Neopterygii</taxon>
        <taxon>Teleostei</taxon>
        <taxon>Neoteleostei</taxon>
        <taxon>Acanthomorphata</taxon>
        <taxon>Ovalentaria</taxon>
        <taxon>Atherinomorphae</taxon>
        <taxon>Cyprinodontiformes</taxon>
        <taxon>Goodeidae</taxon>
        <taxon>Crenichthys</taxon>
    </lineage>
</organism>